<dbReference type="Proteomes" id="UP001151081">
    <property type="component" value="Unassembled WGS sequence"/>
</dbReference>
<proteinExistence type="predicted"/>
<dbReference type="RefSeq" id="WP_272425472.1">
    <property type="nucleotide sequence ID" value="NZ_JAGTJJ010000037.1"/>
</dbReference>
<evidence type="ECO:0000313" key="3">
    <source>
        <dbReference type="Proteomes" id="UP001151081"/>
    </source>
</evidence>
<feature type="region of interest" description="Disordered" evidence="1">
    <location>
        <begin position="28"/>
        <end position="55"/>
    </location>
</feature>
<dbReference type="AlphaFoldDB" id="A0A9X3X9P0"/>
<sequence>MLFPNPRAFLLVLPVLVACSGKVDVDQTSTSTSGSGGQGGTGGSGGSGGSDSTCPAEQPAVGAPCDVPPGEECSYGECCPGIFACEAGSWVELPVGCAPPPVPCPASPPLDGTSCLGGPCGQTSPCTYACAPGGASFTVTCGDDNVWHSDMSSLCNGAVTCGDKLQCLEGYVCVTKQAFGSEYVCAPDPCGPDPLSCACAESVCGDGFACIQASGKNVLCECPACK</sequence>
<accession>A0A9X3X9P0</accession>
<organism evidence="2 3">
    <name type="scientific">Polyangium jinanense</name>
    <dbReference type="NCBI Taxonomy" id="2829994"/>
    <lineage>
        <taxon>Bacteria</taxon>
        <taxon>Pseudomonadati</taxon>
        <taxon>Myxococcota</taxon>
        <taxon>Polyangia</taxon>
        <taxon>Polyangiales</taxon>
        <taxon>Polyangiaceae</taxon>
        <taxon>Polyangium</taxon>
    </lineage>
</organism>
<dbReference type="EMBL" id="JAGTJJ010000037">
    <property type="protein sequence ID" value="MDC3986294.1"/>
    <property type="molecule type" value="Genomic_DNA"/>
</dbReference>
<keyword evidence="3" id="KW-1185">Reference proteome</keyword>
<feature type="compositionally biased region" description="Gly residues" evidence="1">
    <location>
        <begin position="34"/>
        <end position="49"/>
    </location>
</feature>
<protein>
    <submittedName>
        <fullName evidence="2">Uncharacterized protein</fullName>
    </submittedName>
</protein>
<name>A0A9X3X9P0_9BACT</name>
<evidence type="ECO:0000256" key="1">
    <source>
        <dbReference type="SAM" id="MobiDB-lite"/>
    </source>
</evidence>
<reference evidence="2 3" key="1">
    <citation type="submission" date="2021-04" db="EMBL/GenBank/DDBJ databases">
        <title>Genome analysis of Polyangium sp.</title>
        <authorList>
            <person name="Li Y."/>
            <person name="Wang J."/>
        </authorList>
    </citation>
    <scope>NUCLEOTIDE SEQUENCE [LARGE SCALE GENOMIC DNA]</scope>
    <source>
        <strain evidence="2 3">SDU14</strain>
    </source>
</reference>
<comment type="caution">
    <text evidence="2">The sequence shown here is derived from an EMBL/GenBank/DDBJ whole genome shotgun (WGS) entry which is preliminary data.</text>
</comment>
<dbReference type="PROSITE" id="PS51257">
    <property type="entry name" value="PROKAR_LIPOPROTEIN"/>
    <property type="match status" value="1"/>
</dbReference>
<gene>
    <name evidence="2" type="ORF">KEG57_37795</name>
</gene>
<evidence type="ECO:0000313" key="2">
    <source>
        <dbReference type="EMBL" id="MDC3986294.1"/>
    </source>
</evidence>